<evidence type="ECO:0000256" key="1">
    <source>
        <dbReference type="SAM" id="MobiDB-lite"/>
    </source>
</evidence>
<dbReference type="OrthoDB" id="10490878at2759"/>
<feature type="non-terminal residue" evidence="2">
    <location>
        <position position="1"/>
    </location>
</feature>
<gene>
    <name evidence="2" type="ORF">COCMIDRAFT_110329</name>
</gene>
<dbReference type="KEGG" id="bor:COCMIDRAFT_110329"/>
<dbReference type="EMBL" id="KI964234">
    <property type="protein sequence ID" value="EUC39868.1"/>
    <property type="molecule type" value="Genomic_DNA"/>
</dbReference>
<dbReference type="HOGENOM" id="CLU_1890669_0_0_1"/>
<dbReference type="RefSeq" id="XP_007693617.1">
    <property type="nucleotide sequence ID" value="XM_007695427.1"/>
</dbReference>
<proteinExistence type="predicted"/>
<dbReference type="Proteomes" id="UP000054032">
    <property type="component" value="Unassembled WGS sequence"/>
</dbReference>
<organism evidence="2 3">
    <name type="scientific">Bipolaris oryzae ATCC 44560</name>
    <dbReference type="NCBI Taxonomy" id="930090"/>
    <lineage>
        <taxon>Eukaryota</taxon>
        <taxon>Fungi</taxon>
        <taxon>Dikarya</taxon>
        <taxon>Ascomycota</taxon>
        <taxon>Pezizomycotina</taxon>
        <taxon>Dothideomycetes</taxon>
        <taxon>Pleosporomycetidae</taxon>
        <taxon>Pleosporales</taxon>
        <taxon>Pleosporineae</taxon>
        <taxon>Pleosporaceae</taxon>
        <taxon>Bipolaris</taxon>
    </lineage>
</organism>
<evidence type="ECO:0000313" key="2">
    <source>
        <dbReference type="EMBL" id="EUC39868.1"/>
    </source>
</evidence>
<sequence length="135" mass="15254">FPSRLCLCFLRSSSTIIHQEGKPDPRRRRKSSCEIPNPLGDDHSVLRLSRAISPRLSKSARSCKSSPSLLVRLPRVTRRIIHPTGMQVTRRVMNAMMTSTVHEEAMLGAKMKVSLVGKDDSLVSCRRQFNSNHCR</sequence>
<dbReference type="GeneID" id="19119581"/>
<feature type="region of interest" description="Disordered" evidence="1">
    <location>
        <begin position="18"/>
        <end position="41"/>
    </location>
</feature>
<reference evidence="2 3" key="1">
    <citation type="journal article" date="2013" name="PLoS Genet.">
        <title>Comparative genome structure, secondary metabolite, and effector coding capacity across Cochliobolus pathogens.</title>
        <authorList>
            <person name="Condon B.J."/>
            <person name="Leng Y."/>
            <person name="Wu D."/>
            <person name="Bushley K.E."/>
            <person name="Ohm R.A."/>
            <person name="Otillar R."/>
            <person name="Martin J."/>
            <person name="Schackwitz W."/>
            <person name="Grimwood J."/>
            <person name="MohdZainudin N."/>
            <person name="Xue C."/>
            <person name="Wang R."/>
            <person name="Manning V.A."/>
            <person name="Dhillon B."/>
            <person name="Tu Z.J."/>
            <person name="Steffenson B.J."/>
            <person name="Salamov A."/>
            <person name="Sun H."/>
            <person name="Lowry S."/>
            <person name="LaButti K."/>
            <person name="Han J."/>
            <person name="Copeland A."/>
            <person name="Lindquist E."/>
            <person name="Barry K."/>
            <person name="Schmutz J."/>
            <person name="Baker S.E."/>
            <person name="Ciuffetti L.M."/>
            <person name="Grigoriev I.V."/>
            <person name="Zhong S."/>
            <person name="Turgeon B.G."/>
        </authorList>
    </citation>
    <scope>NUCLEOTIDE SEQUENCE [LARGE SCALE GENOMIC DNA]</scope>
    <source>
        <strain evidence="2 3">ATCC 44560</strain>
    </source>
</reference>
<name>W6YQS9_COCMI</name>
<evidence type="ECO:0000313" key="3">
    <source>
        <dbReference type="Proteomes" id="UP000054032"/>
    </source>
</evidence>
<protein>
    <submittedName>
        <fullName evidence="2">Uncharacterized protein</fullName>
    </submittedName>
</protein>
<accession>W6YQS9</accession>
<dbReference type="AlphaFoldDB" id="W6YQS9"/>
<keyword evidence="3" id="KW-1185">Reference proteome</keyword>